<keyword evidence="2" id="KW-1185">Reference proteome</keyword>
<proteinExistence type="predicted"/>
<dbReference type="PANTHER" id="PTHR28110:SF1">
    <property type="entry name" value="TRANSMEMBRANE PROTEIN"/>
    <property type="match status" value="1"/>
</dbReference>
<dbReference type="GeneID" id="37272550"/>
<dbReference type="EMBL" id="KZ819286">
    <property type="protein sequence ID" value="PWN99986.1"/>
    <property type="molecule type" value="Genomic_DNA"/>
</dbReference>
<dbReference type="InterPro" id="IPR055323">
    <property type="entry name" value="C57A10.07/YOR238W"/>
</dbReference>
<dbReference type="Proteomes" id="UP000245946">
    <property type="component" value="Unassembled WGS sequence"/>
</dbReference>
<accession>A0A316ZFH0</accession>
<protein>
    <submittedName>
        <fullName evidence="1">Uncharacterized protein</fullName>
    </submittedName>
</protein>
<evidence type="ECO:0000313" key="2">
    <source>
        <dbReference type="Proteomes" id="UP000245946"/>
    </source>
</evidence>
<reference evidence="1 2" key="1">
    <citation type="journal article" date="2018" name="Mol. Biol. Evol.">
        <title>Broad Genomic Sampling Reveals a Smut Pathogenic Ancestry of the Fungal Clade Ustilaginomycotina.</title>
        <authorList>
            <person name="Kijpornyongpan T."/>
            <person name="Mondo S.J."/>
            <person name="Barry K."/>
            <person name="Sandor L."/>
            <person name="Lee J."/>
            <person name="Lipzen A."/>
            <person name="Pangilinan J."/>
            <person name="LaButti K."/>
            <person name="Hainaut M."/>
            <person name="Henrissat B."/>
            <person name="Grigoriev I.V."/>
            <person name="Spatafora J.W."/>
            <person name="Aime M.C."/>
        </authorList>
    </citation>
    <scope>NUCLEOTIDE SEQUENCE [LARGE SCALE GENOMIC DNA]</scope>
    <source>
        <strain evidence="1 2">MCA 4186</strain>
    </source>
</reference>
<dbReference type="RefSeq" id="XP_025600265.1">
    <property type="nucleotide sequence ID" value="XM_025745006.1"/>
</dbReference>
<evidence type="ECO:0000313" key="1">
    <source>
        <dbReference type="EMBL" id="PWN99986.1"/>
    </source>
</evidence>
<organism evidence="1 2">
    <name type="scientific">Tilletiopsis washingtonensis</name>
    <dbReference type="NCBI Taxonomy" id="58919"/>
    <lineage>
        <taxon>Eukaryota</taxon>
        <taxon>Fungi</taxon>
        <taxon>Dikarya</taxon>
        <taxon>Basidiomycota</taxon>
        <taxon>Ustilaginomycotina</taxon>
        <taxon>Exobasidiomycetes</taxon>
        <taxon>Entylomatales</taxon>
        <taxon>Entylomatales incertae sedis</taxon>
        <taxon>Tilletiopsis</taxon>
    </lineage>
</organism>
<name>A0A316ZFH0_9BASI</name>
<gene>
    <name evidence="1" type="ORF">FA09DRAFT_358758</name>
</gene>
<dbReference type="AlphaFoldDB" id="A0A316ZFH0"/>
<dbReference type="OrthoDB" id="4347at2759"/>
<dbReference type="PANTHER" id="PTHR28110">
    <property type="entry name" value="TRANSMEMBRANE PROTEIN"/>
    <property type="match status" value="1"/>
</dbReference>
<dbReference type="GO" id="GO:0005737">
    <property type="term" value="C:cytoplasm"/>
    <property type="evidence" value="ECO:0007669"/>
    <property type="project" value="TreeGrafter"/>
</dbReference>
<sequence>MLPRSSSHSSSLASASRPHHAKSISLSASSSLPLRARLSARSRLTNLGVLLLACSLALSLLLHLRALLHSGAVPLFRGIPPPGFGSWSSFHGLTPANLARNVPKPADGAEKLDHLVVVVGHAVWGVEIADADPTALLVFSGGATRATALQTEAESYFALAAASGMKLPVLPGYDYSHAAAGAVVAPKTSGKGSKGKGAIVADAADILGVGVVGQQAASNAGVATTAAGLHGVRMTTENHALDSFENLLFSVARFREYTGRYPLRISVVGYGMKKSRFEELHAKALRWPVKAFVRGQKRFHYIGIDDEGDVKLEYEGEKLKTFPMFERDMYGCHGLLLEKRRHRNPTRRFHPYFTSAPEMADLLNWCPPDGSGLQGIFRNSLPWDLRVTTDGWGRGAKAYREAHRGEALLPDTRWLEVGREKD</sequence>